<keyword evidence="3" id="KW-1185">Reference proteome</keyword>
<evidence type="ECO:0000313" key="3">
    <source>
        <dbReference type="Proteomes" id="UP000280501"/>
    </source>
</evidence>
<organism evidence="2 3">
    <name type="scientific">Myceligenerans xiligouense</name>
    <dbReference type="NCBI Taxonomy" id="253184"/>
    <lineage>
        <taxon>Bacteria</taxon>
        <taxon>Bacillati</taxon>
        <taxon>Actinomycetota</taxon>
        <taxon>Actinomycetes</taxon>
        <taxon>Micrococcales</taxon>
        <taxon>Promicromonosporaceae</taxon>
        <taxon>Myceligenerans</taxon>
    </lineage>
</organism>
<proteinExistence type="predicted"/>
<evidence type="ECO:0000259" key="1">
    <source>
        <dbReference type="SMART" id="SM00382"/>
    </source>
</evidence>
<dbReference type="CDD" id="cd00267">
    <property type="entry name" value="ABC_ATPase"/>
    <property type="match status" value="1"/>
</dbReference>
<dbReference type="InterPro" id="IPR003593">
    <property type="entry name" value="AAA+_ATPase"/>
</dbReference>
<dbReference type="SUPFAM" id="SSF52540">
    <property type="entry name" value="P-loop containing nucleoside triphosphate hydrolases"/>
    <property type="match status" value="1"/>
</dbReference>
<reference evidence="2 3" key="1">
    <citation type="submission" date="2018-11" db="EMBL/GenBank/DDBJ databases">
        <title>Sequencing the genomes of 1000 actinobacteria strains.</title>
        <authorList>
            <person name="Klenk H.-P."/>
        </authorList>
    </citation>
    <scope>NUCLEOTIDE SEQUENCE [LARGE SCALE GENOMIC DNA]</scope>
    <source>
        <strain evidence="2 3">DSM 15700</strain>
    </source>
</reference>
<evidence type="ECO:0000313" key="2">
    <source>
        <dbReference type="EMBL" id="RPF20718.1"/>
    </source>
</evidence>
<dbReference type="InterPro" id="IPR027417">
    <property type="entry name" value="P-loop_NTPase"/>
</dbReference>
<dbReference type="PANTHER" id="PTHR43581">
    <property type="entry name" value="ATP/GTP PHOSPHATASE"/>
    <property type="match status" value="1"/>
</dbReference>
<comment type="caution">
    <text evidence="2">The sequence shown here is derived from an EMBL/GenBank/DDBJ whole genome shotgun (WGS) entry which is preliminary data.</text>
</comment>
<dbReference type="Proteomes" id="UP000280501">
    <property type="component" value="Unassembled WGS sequence"/>
</dbReference>
<dbReference type="InterPro" id="IPR003959">
    <property type="entry name" value="ATPase_AAA_core"/>
</dbReference>
<dbReference type="Gene3D" id="3.40.50.300">
    <property type="entry name" value="P-loop containing nucleotide triphosphate hydrolases"/>
    <property type="match status" value="1"/>
</dbReference>
<sequence>MTSDLRNGSPTTSAFFSLRTRRLRSAHDHDVGDAAPSHTLVGVAARHSGFDPCLARQGVFALHPPTHLSQRYGAAVRPTVTEVTLTTSDQSFKPSAHVTLIVGPNNVGKSAVLEGIRREISSHPSSRPNNLPGPIARVSVEMPAYNEFADRIKERTRFYEAGTRHDRKSFHANTFLLPDGDEVSDTQMQDACKQNDHFGQIASVLVTHLKAEGRGGVLASRDVPDLTGTQEQLMPIQKLFEDRRLESTLSGYMERAFNTPLLVNRHAGRKVHIHIGSVDVEEQRIGESHEYLRELLKLPYLARQGAGMQAFMGTILTLSTDIRDIVLLDEPETFLHPPQARLLGQIIAEISANDGPQVIVATHSNDFVRGVVDAAKVAADVSVVRVTRPTDAENNVAQVHPDSIKDLYKDPLMRYSHILDGIFYKGVVLCEAESDCTYYSAVLGAMEGSDGLPSSDLLFTHCGGKNRLRRAYAALDAAAVPTAVIADIDLLSNRDEFKRLFEAMGGTFTDIEGRYNVLSSSIRDGKVEATRDHVRDSIAEIIEKSGAKTLSRQEVEQIVAVVKPESGWKQVKKKGHGAINRGDPMDAFGDILGASRRIGLFILPVGELESFHSKIGGNKQVWLQHVLEHELFAKESEAWSLIRDVRAFVSESQ</sequence>
<dbReference type="GO" id="GO:0005524">
    <property type="term" value="F:ATP binding"/>
    <property type="evidence" value="ECO:0007669"/>
    <property type="project" value="InterPro"/>
</dbReference>
<dbReference type="PANTHER" id="PTHR43581:SF2">
    <property type="entry name" value="EXCINUCLEASE ATPASE SUBUNIT"/>
    <property type="match status" value="1"/>
</dbReference>
<dbReference type="GO" id="GO:0016887">
    <property type="term" value="F:ATP hydrolysis activity"/>
    <property type="evidence" value="ECO:0007669"/>
    <property type="project" value="InterPro"/>
</dbReference>
<feature type="domain" description="AAA+ ATPase" evidence="1">
    <location>
        <begin position="95"/>
        <end position="387"/>
    </location>
</feature>
<dbReference type="InterPro" id="IPR034139">
    <property type="entry name" value="TOPRIM_OLD"/>
</dbReference>
<name>A0A3N4Z470_9MICO</name>
<protein>
    <submittedName>
        <fullName evidence="2">Putative ATPase</fullName>
    </submittedName>
</protein>
<dbReference type="InterPro" id="IPR051396">
    <property type="entry name" value="Bact_Antivir_Def_Nuclease"/>
</dbReference>
<dbReference type="OrthoDB" id="4859314at2"/>
<accession>A0A3N4Z470</accession>
<dbReference type="SMART" id="SM00382">
    <property type="entry name" value="AAA"/>
    <property type="match status" value="1"/>
</dbReference>
<dbReference type="EMBL" id="RKQZ01000001">
    <property type="protein sequence ID" value="RPF20718.1"/>
    <property type="molecule type" value="Genomic_DNA"/>
</dbReference>
<dbReference type="AlphaFoldDB" id="A0A3N4Z470"/>
<dbReference type="Pfam" id="PF13304">
    <property type="entry name" value="AAA_21"/>
    <property type="match status" value="1"/>
</dbReference>
<gene>
    <name evidence="2" type="ORF">EDD34_1319</name>
</gene>
<dbReference type="Pfam" id="PF20469">
    <property type="entry name" value="OLD-like_TOPRIM"/>
    <property type="match status" value="1"/>
</dbReference>